<sequence>MWARDQDEQGVHAREAHGPEKAHLHAARVRRRLRRRRQLPWHHRHARRAGQVLQEVAQSRAVIR</sequence>
<proteinExistence type="predicted"/>
<name>A0A1D6QMW5_MAIZE</name>
<evidence type="ECO:0000313" key="2">
    <source>
        <dbReference type="EMBL" id="AQK58979.1"/>
    </source>
</evidence>
<organism evidence="2">
    <name type="scientific">Zea mays</name>
    <name type="common">Maize</name>
    <dbReference type="NCBI Taxonomy" id="4577"/>
    <lineage>
        <taxon>Eukaryota</taxon>
        <taxon>Viridiplantae</taxon>
        <taxon>Streptophyta</taxon>
        <taxon>Embryophyta</taxon>
        <taxon>Tracheophyta</taxon>
        <taxon>Spermatophyta</taxon>
        <taxon>Magnoliopsida</taxon>
        <taxon>Liliopsida</taxon>
        <taxon>Poales</taxon>
        <taxon>Poaceae</taxon>
        <taxon>PACMAD clade</taxon>
        <taxon>Panicoideae</taxon>
        <taxon>Andropogonodae</taxon>
        <taxon>Andropogoneae</taxon>
        <taxon>Tripsacinae</taxon>
        <taxon>Zea</taxon>
    </lineage>
</organism>
<accession>A0A1D6QMW5</accession>
<evidence type="ECO:0000256" key="1">
    <source>
        <dbReference type="SAM" id="MobiDB-lite"/>
    </source>
</evidence>
<protein>
    <submittedName>
        <fullName evidence="2">Beta-galactosidase 11</fullName>
    </submittedName>
</protein>
<dbReference type="EMBL" id="CM000780">
    <property type="protein sequence ID" value="AQK58979.1"/>
    <property type="molecule type" value="Genomic_DNA"/>
</dbReference>
<feature type="region of interest" description="Disordered" evidence="1">
    <location>
        <begin position="1"/>
        <end position="49"/>
    </location>
</feature>
<feature type="compositionally biased region" description="Basic residues" evidence="1">
    <location>
        <begin position="24"/>
        <end position="48"/>
    </location>
</feature>
<dbReference type="AlphaFoldDB" id="A0A1D6QMW5"/>
<feature type="compositionally biased region" description="Basic and acidic residues" evidence="1">
    <location>
        <begin position="1"/>
        <end position="23"/>
    </location>
</feature>
<reference evidence="2" key="1">
    <citation type="submission" date="2015-12" db="EMBL/GenBank/DDBJ databases">
        <title>Update maize B73 reference genome by single molecule sequencing technologies.</title>
        <authorList>
            <consortium name="Maize Genome Sequencing Project"/>
            <person name="Ware D."/>
        </authorList>
    </citation>
    <scope>NUCLEOTIDE SEQUENCE</scope>
    <source>
        <tissue evidence="2">Seedling</tissue>
    </source>
</reference>
<gene>
    <name evidence="2" type="ORF">ZEAMMB73_Zm00001d053225</name>
</gene>